<sequence>MKLRLANFIPLIFAIPSVIMGVIAMYHSKVPTIIWAQNIGFLVVGSIISFFIVSSKYKKRSNIFYMISILICLLFLMLTFVTPSMNGVHRWLSLGGIRFNVSMIVSPILIITLWKMSKVIDYRLSAVITVVISALLLIQPDASELTGFAIPMMVILCSSTEKKYLRTFLVGVLSILVVLSWVFLDTLPPVTYVEGILNLVGNMGLVFLVLGIMFLIILPLPFILSPPKDLKIPSICIGLYFIIILTSTFFGNFPVPLMGYGISPIIGYFIAITWYAKSKINA</sequence>
<proteinExistence type="predicted"/>
<feature type="transmembrane region" description="Helical" evidence="6">
    <location>
        <begin position="232"/>
        <end position="251"/>
    </location>
</feature>
<organism evidence="7 8">
    <name type="scientific">Clostridium yunnanense</name>
    <dbReference type="NCBI Taxonomy" id="2800325"/>
    <lineage>
        <taxon>Bacteria</taxon>
        <taxon>Bacillati</taxon>
        <taxon>Bacillota</taxon>
        <taxon>Clostridia</taxon>
        <taxon>Eubacteriales</taxon>
        <taxon>Clostridiaceae</taxon>
        <taxon>Clostridium</taxon>
    </lineage>
</organism>
<feature type="transmembrane region" description="Helical" evidence="6">
    <location>
        <begin position="257"/>
        <end position="276"/>
    </location>
</feature>
<dbReference type="InterPro" id="IPR001182">
    <property type="entry name" value="FtsW/RodA"/>
</dbReference>
<protein>
    <submittedName>
        <fullName evidence="7">FtsW/RodA/SpoVE family cell cycle protein</fullName>
    </submittedName>
</protein>
<dbReference type="RefSeq" id="WP_200271097.1">
    <property type="nucleotide sequence ID" value="NZ_JAENHN010000046.1"/>
</dbReference>
<feature type="transmembrane region" description="Helical" evidence="6">
    <location>
        <begin position="167"/>
        <end position="184"/>
    </location>
</feature>
<keyword evidence="2 6" id="KW-0812">Transmembrane</keyword>
<accession>A0ABS1ES17</accession>
<dbReference type="EMBL" id="JAENHN010000046">
    <property type="protein sequence ID" value="MBK1812166.1"/>
    <property type="molecule type" value="Genomic_DNA"/>
</dbReference>
<evidence type="ECO:0000256" key="2">
    <source>
        <dbReference type="ARBA" id="ARBA00022692"/>
    </source>
</evidence>
<evidence type="ECO:0000256" key="5">
    <source>
        <dbReference type="ARBA" id="ARBA00023136"/>
    </source>
</evidence>
<feature type="transmembrane region" description="Helical" evidence="6">
    <location>
        <begin position="64"/>
        <end position="85"/>
    </location>
</feature>
<feature type="transmembrane region" description="Helical" evidence="6">
    <location>
        <begin position="196"/>
        <end position="220"/>
    </location>
</feature>
<keyword evidence="3" id="KW-0133">Cell shape</keyword>
<keyword evidence="4 6" id="KW-1133">Transmembrane helix</keyword>
<evidence type="ECO:0000256" key="1">
    <source>
        <dbReference type="ARBA" id="ARBA00004141"/>
    </source>
</evidence>
<keyword evidence="8" id="KW-1185">Reference proteome</keyword>
<comment type="caution">
    <text evidence="7">The sequence shown here is derived from an EMBL/GenBank/DDBJ whole genome shotgun (WGS) entry which is preliminary data.</text>
</comment>
<evidence type="ECO:0000256" key="4">
    <source>
        <dbReference type="ARBA" id="ARBA00022989"/>
    </source>
</evidence>
<gene>
    <name evidence="7" type="ORF">JHL18_16205</name>
</gene>
<feature type="transmembrane region" description="Helical" evidence="6">
    <location>
        <begin position="33"/>
        <end position="52"/>
    </location>
</feature>
<comment type="subcellular location">
    <subcellularLocation>
        <location evidence="1">Membrane</location>
        <topology evidence="1">Multi-pass membrane protein</topology>
    </subcellularLocation>
</comment>
<evidence type="ECO:0000256" key="3">
    <source>
        <dbReference type="ARBA" id="ARBA00022960"/>
    </source>
</evidence>
<keyword evidence="5 6" id="KW-0472">Membrane</keyword>
<dbReference type="Pfam" id="PF01098">
    <property type="entry name" value="FTSW_RODA_SPOVE"/>
    <property type="match status" value="1"/>
</dbReference>
<reference evidence="8" key="1">
    <citation type="submission" date="2021-01" db="EMBL/GenBank/DDBJ databases">
        <title>Genome public.</title>
        <authorList>
            <person name="Liu C."/>
            <person name="Sun Q."/>
        </authorList>
    </citation>
    <scope>NUCLEOTIDE SEQUENCE [LARGE SCALE GENOMIC DNA]</scope>
    <source>
        <strain evidence="8">YIM B02505</strain>
    </source>
</reference>
<feature type="transmembrane region" description="Helical" evidence="6">
    <location>
        <begin position="7"/>
        <end position="27"/>
    </location>
</feature>
<name>A0ABS1ES17_9CLOT</name>
<evidence type="ECO:0000313" key="7">
    <source>
        <dbReference type="EMBL" id="MBK1812166.1"/>
    </source>
</evidence>
<dbReference type="Proteomes" id="UP000596739">
    <property type="component" value="Unassembled WGS sequence"/>
</dbReference>
<evidence type="ECO:0000313" key="8">
    <source>
        <dbReference type="Proteomes" id="UP000596739"/>
    </source>
</evidence>
<evidence type="ECO:0000256" key="6">
    <source>
        <dbReference type="SAM" id="Phobius"/>
    </source>
</evidence>
<feature type="transmembrane region" description="Helical" evidence="6">
    <location>
        <begin position="91"/>
        <end position="113"/>
    </location>
</feature>